<dbReference type="InterPro" id="IPR001405">
    <property type="entry name" value="UPF0758"/>
</dbReference>
<dbReference type="InterPro" id="IPR020891">
    <property type="entry name" value="UPF0758_CS"/>
</dbReference>
<comment type="similarity">
    <text evidence="1 7">Belongs to the UPF0758 family.</text>
</comment>
<evidence type="ECO:0000313" key="10">
    <source>
        <dbReference type="Proteomes" id="UP000199589"/>
    </source>
</evidence>
<keyword evidence="5" id="KW-0862">Zinc</keyword>
<evidence type="ECO:0000256" key="1">
    <source>
        <dbReference type="ARBA" id="ARBA00010243"/>
    </source>
</evidence>
<dbReference type="Gene3D" id="3.40.140.10">
    <property type="entry name" value="Cytidine Deaminase, domain 2"/>
    <property type="match status" value="1"/>
</dbReference>
<protein>
    <submittedName>
        <fullName evidence="9">DNA replication and repair protein RadC</fullName>
    </submittedName>
</protein>
<keyword evidence="3" id="KW-0479">Metal-binding</keyword>
<dbReference type="NCBIfam" id="NF000642">
    <property type="entry name" value="PRK00024.1"/>
    <property type="match status" value="1"/>
</dbReference>
<dbReference type="PANTHER" id="PTHR30471:SF3">
    <property type="entry name" value="UPF0758 PROTEIN YEES-RELATED"/>
    <property type="match status" value="1"/>
</dbReference>
<dbReference type="NCBIfam" id="TIGR00608">
    <property type="entry name" value="radc"/>
    <property type="match status" value="1"/>
</dbReference>
<dbReference type="InterPro" id="IPR037518">
    <property type="entry name" value="MPN"/>
</dbReference>
<dbReference type="GO" id="GO:0006508">
    <property type="term" value="P:proteolysis"/>
    <property type="evidence" value="ECO:0007669"/>
    <property type="project" value="UniProtKB-KW"/>
</dbReference>
<organism evidence="9 10">
    <name type="scientific">Marinilactibacillus piezotolerans</name>
    <dbReference type="NCBI Taxonomy" id="258723"/>
    <lineage>
        <taxon>Bacteria</taxon>
        <taxon>Bacillati</taxon>
        <taxon>Bacillota</taxon>
        <taxon>Bacilli</taxon>
        <taxon>Lactobacillales</taxon>
        <taxon>Carnobacteriaceae</taxon>
        <taxon>Marinilactibacillus</taxon>
    </lineage>
</organism>
<keyword evidence="10" id="KW-1185">Reference proteome</keyword>
<dbReference type="Pfam" id="PF04002">
    <property type="entry name" value="RadC"/>
    <property type="match status" value="1"/>
</dbReference>
<proteinExistence type="inferred from homology"/>
<dbReference type="SUPFAM" id="SSF102712">
    <property type="entry name" value="JAB1/MPN domain"/>
    <property type="match status" value="1"/>
</dbReference>
<keyword evidence="6" id="KW-0482">Metalloprotease</keyword>
<dbReference type="PANTHER" id="PTHR30471">
    <property type="entry name" value="DNA REPAIR PROTEIN RADC"/>
    <property type="match status" value="1"/>
</dbReference>
<gene>
    <name evidence="9" type="ORF">SAMN04488569_101731</name>
</gene>
<keyword evidence="4" id="KW-0378">Hydrolase</keyword>
<evidence type="ECO:0000256" key="3">
    <source>
        <dbReference type="ARBA" id="ARBA00022723"/>
    </source>
</evidence>
<evidence type="ECO:0000256" key="6">
    <source>
        <dbReference type="ARBA" id="ARBA00023049"/>
    </source>
</evidence>
<dbReference type="GO" id="GO:0008237">
    <property type="term" value="F:metallopeptidase activity"/>
    <property type="evidence" value="ECO:0007669"/>
    <property type="project" value="UniProtKB-KW"/>
</dbReference>
<sequence length="229" mass="25419">MKVTSHKFTDVPEQSRPRERLTEYGAKALANHELLAILLRTGTKEKNVLQLSMKVLSEFDNLFMLRHVTVEELVSIDGIGNAKAIEMIAAIEFGNRVARASQIKEGTVTSSSFVGTLLQEELGGLQQEHVMALYLNTKNEIIKKEVVFKGSLNSSVAHPREIYRGAVKYAAARIIIAHNHPSGNPEPSEADLSFTKRMKKAGEMIGIDLLDHFIIGENSYVSLKEYGII</sequence>
<evidence type="ECO:0000256" key="7">
    <source>
        <dbReference type="RuleBase" id="RU003797"/>
    </source>
</evidence>
<name>A0A1I3XXI7_9LACT</name>
<dbReference type="Proteomes" id="UP000199589">
    <property type="component" value="Unassembled WGS sequence"/>
</dbReference>
<accession>A0A1I3XXI7</accession>
<dbReference type="Pfam" id="PF20582">
    <property type="entry name" value="UPF0758_N"/>
    <property type="match status" value="1"/>
</dbReference>
<keyword evidence="2" id="KW-0645">Protease</keyword>
<feature type="domain" description="MPN" evidence="8">
    <location>
        <begin position="107"/>
        <end position="229"/>
    </location>
</feature>
<dbReference type="GO" id="GO:0046872">
    <property type="term" value="F:metal ion binding"/>
    <property type="evidence" value="ECO:0007669"/>
    <property type="project" value="UniProtKB-KW"/>
</dbReference>
<dbReference type="PROSITE" id="PS50249">
    <property type="entry name" value="MPN"/>
    <property type="match status" value="1"/>
</dbReference>
<dbReference type="EMBL" id="FOSJ01000017">
    <property type="protein sequence ID" value="SFK23716.1"/>
    <property type="molecule type" value="Genomic_DNA"/>
</dbReference>
<dbReference type="PROSITE" id="PS01302">
    <property type="entry name" value="UPF0758"/>
    <property type="match status" value="1"/>
</dbReference>
<dbReference type="AlphaFoldDB" id="A0A1I3XXI7"/>
<evidence type="ECO:0000256" key="2">
    <source>
        <dbReference type="ARBA" id="ARBA00022670"/>
    </source>
</evidence>
<dbReference type="CDD" id="cd08071">
    <property type="entry name" value="MPN_DUF2466"/>
    <property type="match status" value="1"/>
</dbReference>
<evidence type="ECO:0000256" key="4">
    <source>
        <dbReference type="ARBA" id="ARBA00022801"/>
    </source>
</evidence>
<reference evidence="10" key="1">
    <citation type="submission" date="2016-10" db="EMBL/GenBank/DDBJ databases">
        <authorList>
            <person name="Varghese N."/>
            <person name="Submissions S."/>
        </authorList>
    </citation>
    <scope>NUCLEOTIDE SEQUENCE [LARGE SCALE GENOMIC DNA]</scope>
    <source>
        <strain evidence="10">DSM 16108</strain>
    </source>
</reference>
<dbReference type="RefSeq" id="WP_072694569.1">
    <property type="nucleotide sequence ID" value="NZ_FOSJ01000017.1"/>
</dbReference>
<evidence type="ECO:0000256" key="5">
    <source>
        <dbReference type="ARBA" id="ARBA00022833"/>
    </source>
</evidence>
<dbReference type="OrthoDB" id="9804482at2"/>
<evidence type="ECO:0000259" key="8">
    <source>
        <dbReference type="PROSITE" id="PS50249"/>
    </source>
</evidence>
<dbReference type="InterPro" id="IPR025657">
    <property type="entry name" value="RadC_JAB"/>
</dbReference>
<dbReference type="STRING" id="258723.GCA_900169305_00141"/>
<evidence type="ECO:0000313" key="9">
    <source>
        <dbReference type="EMBL" id="SFK23716.1"/>
    </source>
</evidence>
<dbReference type="InterPro" id="IPR046778">
    <property type="entry name" value="UPF0758_N"/>
</dbReference>